<organism evidence="1 2">
    <name type="scientific">Clunio marinus</name>
    <dbReference type="NCBI Taxonomy" id="568069"/>
    <lineage>
        <taxon>Eukaryota</taxon>
        <taxon>Metazoa</taxon>
        <taxon>Ecdysozoa</taxon>
        <taxon>Arthropoda</taxon>
        <taxon>Hexapoda</taxon>
        <taxon>Insecta</taxon>
        <taxon>Pterygota</taxon>
        <taxon>Neoptera</taxon>
        <taxon>Endopterygota</taxon>
        <taxon>Diptera</taxon>
        <taxon>Nematocera</taxon>
        <taxon>Chironomoidea</taxon>
        <taxon>Chironomidae</taxon>
        <taxon>Clunio</taxon>
    </lineage>
</organism>
<dbReference type="Proteomes" id="UP000183832">
    <property type="component" value="Unassembled WGS sequence"/>
</dbReference>
<reference evidence="1 2" key="1">
    <citation type="submission" date="2015-04" db="EMBL/GenBank/DDBJ databases">
        <authorList>
            <person name="Syromyatnikov M.Y."/>
            <person name="Popov V.N."/>
        </authorList>
    </citation>
    <scope>NUCLEOTIDE SEQUENCE [LARGE SCALE GENOMIC DNA]</scope>
</reference>
<name>A0A1J1HL46_9DIPT</name>
<protein>
    <submittedName>
        <fullName evidence="1">CLUMA_CG002433, isoform A</fullName>
    </submittedName>
</protein>
<evidence type="ECO:0000313" key="2">
    <source>
        <dbReference type="Proteomes" id="UP000183832"/>
    </source>
</evidence>
<evidence type="ECO:0000313" key="1">
    <source>
        <dbReference type="EMBL" id="CRK88659.1"/>
    </source>
</evidence>
<dbReference type="AlphaFoldDB" id="A0A1J1HL46"/>
<proteinExistence type="predicted"/>
<dbReference type="EMBL" id="CVRI01000009">
    <property type="protein sequence ID" value="CRK88659.1"/>
    <property type="molecule type" value="Genomic_DNA"/>
</dbReference>
<gene>
    <name evidence="1" type="ORF">CLUMA_CG002433</name>
</gene>
<sequence>MPYPNQLEAMTIIEMVQSFTLYQKLSHLVTFDFFGVMESRRIVSLQTLGIQMNFFFHIVHWQIL</sequence>
<keyword evidence="2" id="KW-1185">Reference proteome</keyword>
<accession>A0A1J1HL46</accession>